<proteinExistence type="predicted"/>
<dbReference type="EMBL" id="KE525303">
    <property type="protein sequence ID" value="KFB45432.1"/>
    <property type="molecule type" value="Genomic_DNA"/>
</dbReference>
<dbReference type="VEuPathDB" id="VectorBase:ASIC013364"/>
<dbReference type="EnsemblMetazoa" id="ASIC013364-RA">
    <property type="protein sequence ID" value="ASIC013364-PA"/>
    <property type="gene ID" value="ASIC013364"/>
</dbReference>
<dbReference type="EMBL" id="ATLV01020591">
    <property type="status" value="NOT_ANNOTATED_CDS"/>
    <property type="molecule type" value="Genomic_DNA"/>
</dbReference>
<organism evidence="1">
    <name type="scientific">Anopheles sinensis</name>
    <name type="common">Mosquito</name>
    <dbReference type="NCBI Taxonomy" id="74873"/>
    <lineage>
        <taxon>Eukaryota</taxon>
        <taxon>Metazoa</taxon>
        <taxon>Ecdysozoa</taxon>
        <taxon>Arthropoda</taxon>
        <taxon>Hexapoda</taxon>
        <taxon>Insecta</taxon>
        <taxon>Pterygota</taxon>
        <taxon>Neoptera</taxon>
        <taxon>Endopterygota</taxon>
        <taxon>Diptera</taxon>
        <taxon>Nematocera</taxon>
        <taxon>Culicoidea</taxon>
        <taxon>Culicidae</taxon>
        <taxon>Anophelinae</taxon>
        <taxon>Anopheles</taxon>
    </lineage>
</organism>
<reference evidence="1 3" key="1">
    <citation type="journal article" date="2014" name="BMC Genomics">
        <title>Genome sequence of Anopheles sinensis provides insight into genetics basis of mosquito competence for malaria parasites.</title>
        <authorList>
            <person name="Zhou D."/>
            <person name="Zhang D."/>
            <person name="Ding G."/>
            <person name="Shi L."/>
            <person name="Hou Q."/>
            <person name="Ye Y."/>
            <person name="Xu Y."/>
            <person name="Zhou H."/>
            <person name="Xiong C."/>
            <person name="Li S."/>
            <person name="Yu J."/>
            <person name="Hong S."/>
            <person name="Yu X."/>
            <person name="Zou P."/>
            <person name="Chen C."/>
            <person name="Chang X."/>
            <person name="Wang W."/>
            <person name="Lv Y."/>
            <person name="Sun Y."/>
            <person name="Ma L."/>
            <person name="Shen B."/>
            <person name="Zhu C."/>
        </authorList>
    </citation>
    <scope>NUCLEOTIDE SEQUENCE [LARGE SCALE GENOMIC DNA]</scope>
</reference>
<dbReference type="VEuPathDB" id="VectorBase:ASIS018372"/>
<sequence length="106" mass="12246">MGLFQDRKQAALEKALRVGDLEKFQLAFKNGARADAPVRRSHYTIFETACNTRGRHEFISACFNENLTNPDPRRKNNPVTHEYPIHLAAVPRSTEEVRSCTWDRLF</sequence>
<evidence type="ECO:0000313" key="2">
    <source>
        <dbReference type="EnsemblMetazoa" id="ASIC013364-PA"/>
    </source>
</evidence>
<reference evidence="2" key="2">
    <citation type="submission" date="2020-05" db="UniProtKB">
        <authorList>
            <consortium name="EnsemblMetazoa"/>
        </authorList>
    </citation>
    <scope>IDENTIFICATION</scope>
</reference>
<protein>
    <submittedName>
        <fullName evidence="1">AGAP013463-PA-like protein</fullName>
    </submittedName>
</protein>
<gene>
    <name evidence="1" type="ORF">ZHAS_00013364</name>
</gene>
<evidence type="ECO:0000313" key="1">
    <source>
        <dbReference type="EMBL" id="KFB45432.1"/>
    </source>
</evidence>
<name>A0A084W5D8_ANOSI</name>
<dbReference type="STRING" id="74873.A0A084W5D8"/>
<dbReference type="Proteomes" id="UP000030765">
    <property type="component" value="Unassembled WGS sequence"/>
</dbReference>
<keyword evidence="3" id="KW-1185">Reference proteome</keyword>
<dbReference type="AlphaFoldDB" id="A0A084W5D8"/>
<evidence type="ECO:0000313" key="3">
    <source>
        <dbReference type="Proteomes" id="UP000030765"/>
    </source>
</evidence>
<accession>A0A084W5D8</accession>